<feature type="transmembrane region" description="Helical" evidence="6">
    <location>
        <begin position="389"/>
        <end position="411"/>
    </location>
</feature>
<feature type="region of interest" description="Disordered" evidence="5">
    <location>
        <begin position="434"/>
        <end position="516"/>
    </location>
</feature>
<feature type="region of interest" description="Disordered" evidence="5">
    <location>
        <begin position="1"/>
        <end position="38"/>
    </location>
</feature>
<evidence type="ECO:0000256" key="3">
    <source>
        <dbReference type="ARBA" id="ARBA00022989"/>
    </source>
</evidence>
<sequence>MANKDHGEDHDNISTTSYTDLGGGGKALDPHNLGDEPVGELAEVPDELREDTGDETKTGLVSEFRDLTGGQASYLVANRETSQALRSPLFAATALALIIGVLAALIIGFSRTGVSAGSGESVAMMVPEEQKDQVAQQLPQVEQQLGMSVTIVTSVEEGQDAVKSGKVDAFLLQDPTGQGNDQLIAKNRMPQAIIDKLVNTPDVTYVDGGPIDPATGEVVAWTMAALTLAAGLSLGALAYRGVREERRTRTSEIIVATIPPRSALWGRIWGLTQLALLLLVITAVVGLLGMSVIGLAGEVYAALPALGWFVLSYAFYAAAVIALFALIAMGAKQRGRRIGAAVVGVVIVVMAFLPMLPFMADSLPQVAAWLPFAEPTGVGALYLLTAAPWWHGLVAAASAAVVAVVLVMLAISRYTKTVLSGAGIAGRPAVAKAKLKNEPKGKADKVDTADEAEEADDAAEAEEADDAAEAEDAEEADKAKVKEADGKSSKADSAKAGSAKAKKPKKKAGKSVNEDD</sequence>
<gene>
    <name evidence="8" type="ORF">Bravens_01818</name>
</gene>
<dbReference type="EMBL" id="LQQC01000012">
    <property type="protein sequence ID" value="KXZ57298.1"/>
    <property type="molecule type" value="Genomic_DNA"/>
</dbReference>
<keyword evidence="2 6" id="KW-0812">Transmembrane</keyword>
<comment type="subcellular location">
    <subcellularLocation>
        <location evidence="1">Membrane</location>
        <topology evidence="1">Multi-pass membrane protein</topology>
    </subcellularLocation>
</comment>
<dbReference type="GO" id="GO:0140359">
    <property type="term" value="F:ABC-type transporter activity"/>
    <property type="evidence" value="ECO:0007669"/>
    <property type="project" value="InterPro"/>
</dbReference>
<feature type="compositionally biased region" description="Basic and acidic residues" evidence="5">
    <location>
        <begin position="1"/>
        <end position="12"/>
    </location>
</feature>
<evidence type="ECO:0000256" key="2">
    <source>
        <dbReference type="ARBA" id="ARBA00022692"/>
    </source>
</evidence>
<evidence type="ECO:0000313" key="9">
    <source>
        <dbReference type="Proteomes" id="UP000243589"/>
    </source>
</evidence>
<comment type="caution">
    <text evidence="8">The sequence shown here is derived from an EMBL/GenBank/DDBJ whole genome shotgun (WGS) entry which is preliminary data.</text>
</comment>
<dbReference type="AlphaFoldDB" id="A0A150H611"/>
<accession>A0A150H611</accession>
<dbReference type="Proteomes" id="UP000243589">
    <property type="component" value="Unassembled WGS sequence"/>
</dbReference>
<feature type="domain" description="ABC-2 type transporter transmembrane" evidence="7">
    <location>
        <begin position="90"/>
        <end position="411"/>
    </location>
</feature>
<keyword evidence="3 6" id="KW-1133">Transmembrane helix</keyword>
<keyword evidence="9" id="KW-1185">Reference proteome</keyword>
<feature type="compositionally biased region" description="Basic and acidic residues" evidence="5">
    <location>
        <begin position="476"/>
        <end position="493"/>
    </location>
</feature>
<evidence type="ECO:0000256" key="6">
    <source>
        <dbReference type="SAM" id="Phobius"/>
    </source>
</evidence>
<evidence type="ECO:0000313" key="8">
    <source>
        <dbReference type="EMBL" id="KXZ57298.1"/>
    </source>
</evidence>
<feature type="compositionally biased region" description="Basic and acidic residues" evidence="5">
    <location>
        <begin position="435"/>
        <end position="448"/>
    </location>
</feature>
<feature type="transmembrane region" description="Helical" evidence="6">
    <location>
        <begin position="89"/>
        <end position="109"/>
    </location>
</feature>
<organism evidence="8 9">
    <name type="scientific">Brevibacterium ravenspurgense</name>
    <dbReference type="NCBI Taxonomy" id="479117"/>
    <lineage>
        <taxon>Bacteria</taxon>
        <taxon>Bacillati</taxon>
        <taxon>Actinomycetota</taxon>
        <taxon>Actinomycetes</taxon>
        <taxon>Micrococcales</taxon>
        <taxon>Brevibacteriaceae</taxon>
        <taxon>Brevibacterium</taxon>
    </lineage>
</organism>
<name>A0A150H611_9MICO</name>
<protein>
    <submittedName>
        <fullName evidence="8">ABC-2 family transporter protein</fullName>
    </submittedName>
</protein>
<evidence type="ECO:0000259" key="7">
    <source>
        <dbReference type="Pfam" id="PF12698"/>
    </source>
</evidence>
<dbReference type="PANTHER" id="PTHR43471">
    <property type="entry name" value="ABC TRANSPORTER PERMEASE"/>
    <property type="match status" value="1"/>
</dbReference>
<feature type="transmembrane region" description="Helical" evidence="6">
    <location>
        <begin position="308"/>
        <end position="331"/>
    </location>
</feature>
<dbReference type="GO" id="GO:0016020">
    <property type="term" value="C:membrane"/>
    <property type="evidence" value="ECO:0007669"/>
    <property type="project" value="UniProtKB-SubCell"/>
</dbReference>
<feature type="transmembrane region" description="Helical" evidence="6">
    <location>
        <begin position="218"/>
        <end position="239"/>
    </location>
</feature>
<reference evidence="8 9" key="1">
    <citation type="submission" date="2016-01" db="EMBL/GenBank/DDBJ databases">
        <title>Use of Whole Genome Sequencing to ascertain that Brevibacterium massiliense (Roux, Raoult 2009) is a later heterotypic synonym of Brevibacterium ravenspurgense (Mages 2008).</title>
        <authorList>
            <person name="Bernier A.-M."/>
            <person name="Burdz T."/>
            <person name="Huynh C."/>
            <person name="Pachecho A.L."/>
            <person name="Wiebe D."/>
            <person name="Bonner C."/>
            <person name="Bernard K."/>
        </authorList>
    </citation>
    <scope>NUCLEOTIDE SEQUENCE [LARGE SCALE GENOMIC DNA]</scope>
    <source>
        <strain evidence="8 9">CCUG56047</strain>
    </source>
</reference>
<proteinExistence type="predicted"/>
<dbReference type="RefSeq" id="WP_062022638.1">
    <property type="nucleotide sequence ID" value="NZ_LQQC01000012.1"/>
</dbReference>
<evidence type="ECO:0000256" key="4">
    <source>
        <dbReference type="ARBA" id="ARBA00023136"/>
    </source>
</evidence>
<dbReference type="InterPro" id="IPR013525">
    <property type="entry name" value="ABC2_TM"/>
</dbReference>
<dbReference type="PANTHER" id="PTHR43471:SF1">
    <property type="entry name" value="ABC TRANSPORTER PERMEASE PROTEIN NOSY-RELATED"/>
    <property type="match status" value="1"/>
</dbReference>
<feature type="compositionally biased region" description="Basic residues" evidence="5">
    <location>
        <begin position="500"/>
        <end position="509"/>
    </location>
</feature>
<evidence type="ECO:0000256" key="5">
    <source>
        <dbReference type="SAM" id="MobiDB-lite"/>
    </source>
</evidence>
<keyword evidence="4 6" id="KW-0472">Membrane</keyword>
<feature type="transmembrane region" description="Helical" evidence="6">
    <location>
        <begin position="274"/>
        <end position="296"/>
    </location>
</feature>
<dbReference type="PATRIC" id="fig|479117.4.peg.1801"/>
<evidence type="ECO:0000256" key="1">
    <source>
        <dbReference type="ARBA" id="ARBA00004141"/>
    </source>
</evidence>
<feature type="compositionally biased region" description="Acidic residues" evidence="5">
    <location>
        <begin position="449"/>
        <end position="475"/>
    </location>
</feature>
<dbReference type="Pfam" id="PF12698">
    <property type="entry name" value="ABC2_membrane_3"/>
    <property type="match status" value="1"/>
</dbReference>
<feature type="transmembrane region" description="Helical" evidence="6">
    <location>
        <begin position="338"/>
        <end position="360"/>
    </location>
</feature>